<evidence type="ECO:0000313" key="9">
    <source>
        <dbReference type="Proteomes" id="UP000085678"/>
    </source>
</evidence>
<dbReference type="PRINTS" id="PR01884">
    <property type="entry name" value="MALPROTEIN"/>
</dbReference>
<evidence type="ECO:0000313" key="10">
    <source>
        <dbReference type="RefSeq" id="XP_013403699.1"/>
    </source>
</evidence>
<dbReference type="PANTHER" id="PTHR22776:SF49">
    <property type="entry name" value="MARVEL DOMAIN-CONTAINING PROTEIN"/>
    <property type="match status" value="1"/>
</dbReference>
<dbReference type="OrthoDB" id="10028364at2759"/>
<gene>
    <name evidence="10" type="primary">LOC106168969</name>
</gene>
<feature type="compositionally biased region" description="Low complexity" evidence="6">
    <location>
        <begin position="176"/>
        <end position="186"/>
    </location>
</feature>
<dbReference type="GO" id="GO:0016020">
    <property type="term" value="C:membrane"/>
    <property type="evidence" value="ECO:0007669"/>
    <property type="project" value="UniProtKB-SubCell"/>
</dbReference>
<evidence type="ECO:0000256" key="4">
    <source>
        <dbReference type="ARBA" id="ARBA00023136"/>
    </source>
</evidence>
<proteinExistence type="predicted"/>
<evidence type="ECO:0000256" key="2">
    <source>
        <dbReference type="ARBA" id="ARBA00022692"/>
    </source>
</evidence>
<evidence type="ECO:0000256" key="6">
    <source>
        <dbReference type="SAM" id="MobiDB-lite"/>
    </source>
</evidence>
<evidence type="ECO:0000256" key="7">
    <source>
        <dbReference type="SAM" id="Phobius"/>
    </source>
</evidence>
<dbReference type="AlphaFoldDB" id="A0A1S3J1K0"/>
<dbReference type="GeneID" id="106168969"/>
<feature type="transmembrane region" description="Helical" evidence="7">
    <location>
        <begin position="40"/>
        <end position="63"/>
    </location>
</feature>
<dbReference type="FunCoup" id="A0A1S3J1K0">
    <property type="interactions" value="99"/>
</dbReference>
<organism evidence="9 10">
    <name type="scientific">Lingula anatina</name>
    <name type="common">Brachiopod</name>
    <name type="synonym">Lingula unguis</name>
    <dbReference type="NCBI Taxonomy" id="7574"/>
    <lineage>
        <taxon>Eukaryota</taxon>
        <taxon>Metazoa</taxon>
        <taxon>Spiralia</taxon>
        <taxon>Lophotrochozoa</taxon>
        <taxon>Brachiopoda</taxon>
        <taxon>Linguliformea</taxon>
        <taxon>Lingulata</taxon>
        <taxon>Lingulida</taxon>
        <taxon>Linguloidea</taxon>
        <taxon>Lingulidae</taxon>
        <taxon>Lingula</taxon>
    </lineage>
</organism>
<feature type="region of interest" description="Disordered" evidence="6">
    <location>
        <begin position="1"/>
        <end position="27"/>
    </location>
</feature>
<sequence length="186" mass="20590">MADDMPTKYEYETTTTTTTTTESSSGIGPQMQYLKSIPGILQIVEIVLSLIVFICASIPLGWVGYGGGWVQFVSMTAFLTTAAIFVIIFLNILPRLPGPWTLILFIYYAVFVVLYLIAAIVCAVRAPYWSAVGAAAFFAFVVMIVYGVDAFFRFRTWREGGPQPQHTSTHQETHTTETVTTETVGY</sequence>
<keyword evidence="9" id="KW-1185">Reference proteome</keyword>
<dbReference type="InterPro" id="IPR013295">
    <property type="entry name" value="MAL"/>
</dbReference>
<dbReference type="InterPro" id="IPR050578">
    <property type="entry name" value="MARVEL-CKLF_proteins"/>
</dbReference>
<feature type="transmembrane region" description="Helical" evidence="7">
    <location>
        <begin position="100"/>
        <end position="121"/>
    </location>
</feature>
<name>A0A1S3J1K0_LINAN</name>
<dbReference type="PROSITE" id="PS51225">
    <property type="entry name" value="MARVEL"/>
    <property type="match status" value="1"/>
</dbReference>
<evidence type="ECO:0000256" key="1">
    <source>
        <dbReference type="ARBA" id="ARBA00004141"/>
    </source>
</evidence>
<dbReference type="KEGG" id="lak:106168969"/>
<dbReference type="InterPro" id="IPR008253">
    <property type="entry name" value="Marvel"/>
</dbReference>
<dbReference type="Pfam" id="PF01284">
    <property type="entry name" value="MARVEL"/>
    <property type="match status" value="1"/>
</dbReference>
<accession>A0A1S3J1K0</accession>
<dbReference type="PANTHER" id="PTHR22776">
    <property type="entry name" value="MARVEL-CONTAINING POTENTIAL LIPID RAFT-ASSOCIATED PROTEIN"/>
    <property type="match status" value="1"/>
</dbReference>
<evidence type="ECO:0000256" key="3">
    <source>
        <dbReference type="ARBA" id="ARBA00022989"/>
    </source>
</evidence>
<feature type="transmembrane region" description="Helical" evidence="7">
    <location>
        <begin position="127"/>
        <end position="148"/>
    </location>
</feature>
<reference evidence="10" key="2">
    <citation type="submission" date="2025-08" db="UniProtKB">
        <authorList>
            <consortium name="RefSeq"/>
        </authorList>
    </citation>
    <scope>IDENTIFICATION</scope>
</reference>
<reference evidence="10" key="1">
    <citation type="journal article" date="2015" name="Nat. Commun.">
        <title>The Lingula genome provides insights into brachiopod evolution and the origin of phosphate biomineralization.</title>
        <authorList>
            <person name="Luo Y.J."/>
            <person name="Takeuchi T."/>
            <person name="Koyanagi R."/>
            <person name="Yamada L."/>
            <person name="Kanda M."/>
            <person name="Khalturina M."/>
            <person name="Fujie M."/>
            <person name="Yamasaki S.I."/>
            <person name="Endo K."/>
            <person name="Satoh N."/>
        </authorList>
    </citation>
    <scope>NUCLEOTIDE SEQUENCE</scope>
</reference>
<feature type="domain" description="MARVEL" evidence="8">
    <location>
        <begin position="33"/>
        <end position="158"/>
    </location>
</feature>
<feature type="region of interest" description="Disordered" evidence="6">
    <location>
        <begin position="162"/>
        <end position="186"/>
    </location>
</feature>
<comment type="subcellular location">
    <subcellularLocation>
        <location evidence="1">Membrane</location>
        <topology evidence="1">Multi-pass membrane protein</topology>
    </subcellularLocation>
</comment>
<feature type="compositionally biased region" description="Basic and acidic residues" evidence="6">
    <location>
        <begin position="1"/>
        <end position="11"/>
    </location>
</feature>
<feature type="transmembrane region" description="Helical" evidence="7">
    <location>
        <begin position="69"/>
        <end position="93"/>
    </location>
</feature>
<keyword evidence="4 5" id="KW-0472">Membrane</keyword>
<dbReference type="Proteomes" id="UP000085678">
    <property type="component" value="Unplaced"/>
</dbReference>
<keyword evidence="3 7" id="KW-1133">Transmembrane helix</keyword>
<keyword evidence="2 5" id="KW-0812">Transmembrane</keyword>
<evidence type="ECO:0000256" key="5">
    <source>
        <dbReference type="PROSITE-ProRule" id="PRU00581"/>
    </source>
</evidence>
<dbReference type="RefSeq" id="XP_013403699.1">
    <property type="nucleotide sequence ID" value="XM_013548245.2"/>
</dbReference>
<evidence type="ECO:0000259" key="8">
    <source>
        <dbReference type="PROSITE" id="PS51225"/>
    </source>
</evidence>
<dbReference type="InParanoid" id="A0A1S3J1K0"/>
<protein>
    <submittedName>
        <fullName evidence="10">Plasmolipin</fullName>
    </submittedName>
</protein>